<accession>A0ABT7P3A2</accession>
<reference evidence="1 2" key="1">
    <citation type="submission" date="2023-06" db="EMBL/GenBank/DDBJ databases">
        <title>Itaconate inhibition of nontuberculous mycobacteria.</title>
        <authorList>
            <person name="Breen P."/>
            <person name="Zimbric M."/>
            <person name="Caverly L."/>
        </authorList>
    </citation>
    <scope>NUCLEOTIDE SEQUENCE [LARGE SCALE GENOMIC DNA]</scope>
    <source>
        <strain evidence="1 2">FLAC1071</strain>
    </source>
</reference>
<evidence type="ECO:0000313" key="1">
    <source>
        <dbReference type="EMBL" id="MDM3927772.1"/>
    </source>
</evidence>
<keyword evidence="2" id="KW-1185">Reference proteome</keyword>
<proteinExistence type="predicted"/>
<evidence type="ECO:0000313" key="2">
    <source>
        <dbReference type="Proteomes" id="UP001529272"/>
    </source>
</evidence>
<gene>
    <name evidence="1" type="ORF">QRB35_17315</name>
</gene>
<sequence>MAKWKLTVSDPNVDEPVVTEHATYDELLSHIRATYDPSGYYADEGTGGMQNLLAGEGYEFDYREISG</sequence>
<reference evidence="2" key="2">
    <citation type="submission" date="2023-06" db="EMBL/GenBank/DDBJ databases">
        <title>Itaconate inhibition of nontuberculous mycobacteria.</title>
        <authorList>
            <person name="Spilker T."/>
        </authorList>
    </citation>
    <scope>NUCLEOTIDE SEQUENCE [LARGE SCALE GENOMIC DNA]</scope>
    <source>
        <strain evidence="2">FLAC1071</strain>
    </source>
</reference>
<dbReference type="EMBL" id="JASZZX010000016">
    <property type="protein sequence ID" value="MDM3927772.1"/>
    <property type="molecule type" value="Genomic_DNA"/>
</dbReference>
<name>A0ABT7P3A2_MYCIT</name>
<dbReference type="Proteomes" id="UP001529272">
    <property type="component" value="Unassembled WGS sequence"/>
</dbReference>
<protein>
    <submittedName>
        <fullName evidence="1">Uncharacterized protein</fullName>
    </submittedName>
</protein>
<dbReference type="RefSeq" id="WP_069954051.1">
    <property type="nucleotide sequence ID" value="NZ_CP012886.2"/>
</dbReference>
<organism evidence="1 2">
    <name type="scientific">Mycobacterium intracellulare subsp. chimaera</name>
    <dbReference type="NCBI Taxonomy" id="222805"/>
    <lineage>
        <taxon>Bacteria</taxon>
        <taxon>Bacillati</taxon>
        <taxon>Actinomycetota</taxon>
        <taxon>Actinomycetes</taxon>
        <taxon>Mycobacteriales</taxon>
        <taxon>Mycobacteriaceae</taxon>
        <taxon>Mycobacterium</taxon>
        <taxon>Mycobacterium avium complex (MAC)</taxon>
    </lineage>
</organism>
<comment type="caution">
    <text evidence="1">The sequence shown here is derived from an EMBL/GenBank/DDBJ whole genome shotgun (WGS) entry which is preliminary data.</text>
</comment>